<dbReference type="EMBL" id="JAVFWL010000001">
    <property type="protein sequence ID" value="KAK6730751.1"/>
    <property type="molecule type" value="Genomic_DNA"/>
</dbReference>
<accession>A0ABR1C0G1</accession>
<gene>
    <name evidence="2" type="primary">Necator_chrI.g3433</name>
    <name evidence="2" type="ORF">RB195_007304</name>
</gene>
<keyword evidence="3" id="KW-1185">Reference proteome</keyword>
<dbReference type="Proteomes" id="UP001303046">
    <property type="component" value="Unassembled WGS sequence"/>
</dbReference>
<sequence>MRKPHNDKSRIKTCTHGVEKKKRTEPRESQTPFVCRDTVVHGFPWIGRFLLLDFFTDVRPLTQLNTAVSWIKVTLATQQLSRPATTTPRHYPFLLNVVQHLDGF</sequence>
<feature type="region of interest" description="Disordered" evidence="1">
    <location>
        <begin position="1"/>
        <end position="30"/>
    </location>
</feature>
<proteinExistence type="predicted"/>
<organism evidence="2 3">
    <name type="scientific">Necator americanus</name>
    <name type="common">Human hookworm</name>
    <dbReference type="NCBI Taxonomy" id="51031"/>
    <lineage>
        <taxon>Eukaryota</taxon>
        <taxon>Metazoa</taxon>
        <taxon>Ecdysozoa</taxon>
        <taxon>Nematoda</taxon>
        <taxon>Chromadorea</taxon>
        <taxon>Rhabditida</taxon>
        <taxon>Rhabditina</taxon>
        <taxon>Rhabditomorpha</taxon>
        <taxon>Strongyloidea</taxon>
        <taxon>Ancylostomatidae</taxon>
        <taxon>Bunostominae</taxon>
        <taxon>Necator</taxon>
    </lineage>
</organism>
<evidence type="ECO:0000313" key="2">
    <source>
        <dbReference type="EMBL" id="KAK6730751.1"/>
    </source>
</evidence>
<reference evidence="2 3" key="1">
    <citation type="submission" date="2023-08" db="EMBL/GenBank/DDBJ databases">
        <title>A Necator americanus chromosomal reference genome.</title>
        <authorList>
            <person name="Ilik V."/>
            <person name="Petrzelkova K.J."/>
            <person name="Pardy F."/>
            <person name="Fuh T."/>
            <person name="Niatou-Singa F.S."/>
            <person name="Gouil Q."/>
            <person name="Baker L."/>
            <person name="Ritchie M.E."/>
            <person name="Jex A.R."/>
            <person name="Gazzola D."/>
            <person name="Li H."/>
            <person name="Toshio Fujiwara R."/>
            <person name="Zhan B."/>
            <person name="Aroian R.V."/>
            <person name="Pafco B."/>
            <person name="Schwarz E.M."/>
        </authorList>
    </citation>
    <scope>NUCLEOTIDE SEQUENCE [LARGE SCALE GENOMIC DNA]</scope>
    <source>
        <strain evidence="2 3">Aroian</strain>
        <tissue evidence="2">Whole animal</tissue>
    </source>
</reference>
<evidence type="ECO:0000313" key="3">
    <source>
        <dbReference type="Proteomes" id="UP001303046"/>
    </source>
</evidence>
<comment type="caution">
    <text evidence="2">The sequence shown here is derived from an EMBL/GenBank/DDBJ whole genome shotgun (WGS) entry which is preliminary data.</text>
</comment>
<feature type="compositionally biased region" description="Basic and acidic residues" evidence="1">
    <location>
        <begin position="1"/>
        <end position="10"/>
    </location>
</feature>
<protein>
    <submittedName>
        <fullName evidence="2">Uncharacterized protein</fullName>
    </submittedName>
</protein>
<evidence type="ECO:0000256" key="1">
    <source>
        <dbReference type="SAM" id="MobiDB-lite"/>
    </source>
</evidence>
<name>A0ABR1C0G1_NECAM</name>